<feature type="transmembrane region" description="Helical" evidence="5">
    <location>
        <begin position="263"/>
        <end position="282"/>
    </location>
</feature>
<feature type="transmembrane region" description="Helical" evidence="5">
    <location>
        <begin position="323"/>
        <end position="346"/>
    </location>
</feature>
<dbReference type="RefSeq" id="WP_386736211.1">
    <property type="nucleotide sequence ID" value="NZ_JBHRXI010000016.1"/>
</dbReference>
<dbReference type="Gene3D" id="1.20.1250.20">
    <property type="entry name" value="MFS general substrate transporter like domains"/>
    <property type="match status" value="2"/>
</dbReference>
<evidence type="ECO:0000256" key="2">
    <source>
        <dbReference type="ARBA" id="ARBA00022692"/>
    </source>
</evidence>
<evidence type="ECO:0000313" key="8">
    <source>
        <dbReference type="Proteomes" id="UP001595629"/>
    </source>
</evidence>
<dbReference type="SUPFAM" id="SSF103473">
    <property type="entry name" value="MFS general substrate transporter"/>
    <property type="match status" value="1"/>
</dbReference>
<dbReference type="Pfam" id="PF07690">
    <property type="entry name" value="MFS_1"/>
    <property type="match status" value="1"/>
</dbReference>
<evidence type="ECO:0000256" key="5">
    <source>
        <dbReference type="SAM" id="Phobius"/>
    </source>
</evidence>
<evidence type="ECO:0000256" key="1">
    <source>
        <dbReference type="ARBA" id="ARBA00004370"/>
    </source>
</evidence>
<protein>
    <submittedName>
        <fullName evidence="7">MFS transporter</fullName>
    </submittedName>
</protein>
<dbReference type="Proteomes" id="UP001595629">
    <property type="component" value="Unassembled WGS sequence"/>
</dbReference>
<feature type="transmembrane region" description="Helical" evidence="5">
    <location>
        <begin position="288"/>
        <end position="311"/>
    </location>
</feature>
<comment type="subcellular location">
    <subcellularLocation>
        <location evidence="1">Membrane</location>
    </subcellularLocation>
</comment>
<comment type="caution">
    <text evidence="7">The sequence shown here is derived from an EMBL/GenBank/DDBJ whole genome shotgun (WGS) entry which is preliminary data.</text>
</comment>
<feature type="transmembrane region" description="Helical" evidence="5">
    <location>
        <begin position="73"/>
        <end position="91"/>
    </location>
</feature>
<dbReference type="InterPro" id="IPR036259">
    <property type="entry name" value="MFS_trans_sf"/>
</dbReference>
<name>A0ABV7TJK8_9RHOB</name>
<feature type="transmembrane region" description="Helical" evidence="5">
    <location>
        <begin position="230"/>
        <end position="251"/>
    </location>
</feature>
<keyword evidence="2 5" id="KW-0812">Transmembrane</keyword>
<evidence type="ECO:0000256" key="3">
    <source>
        <dbReference type="ARBA" id="ARBA00022989"/>
    </source>
</evidence>
<dbReference type="PANTHER" id="PTHR23521">
    <property type="entry name" value="TRANSPORTER MFS SUPERFAMILY"/>
    <property type="match status" value="1"/>
</dbReference>
<reference evidence="8" key="1">
    <citation type="journal article" date="2019" name="Int. J. Syst. Evol. Microbiol.">
        <title>The Global Catalogue of Microorganisms (GCM) 10K type strain sequencing project: providing services to taxonomists for standard genome sequencing and annotation.</title>
        <authorList>
            <consortium name="The Broad Institute Genomics Platform"/>
            <consortium name="The Broad Institute Genome Sequencing Center for Infectious Disease"/>
            <person name="Wu L."/>
            <person name="Ma J."/>
        </authorList>
    </citation>
    <scope>NUCLEOTIDE SEQUENCE [LARGE SCALE GENOMIC DNA]</scope>
    <source>
        <strain evidence="8">KCTC 42911</strain>
    </source>
</reference>
<dbReference type="InterPro" id="IPR005828">
    <property type="entry name" value="MFS_sugar_transport-like"/>
</dbReference>
<feature type="transmembrane region" description="Helical" evidence="5">
    <location>
        <begin position="158"/>
        <end position="179"/>
    </location>
</feature>
<dbReference type="InterPro" id="IPR047200">
    <property type="entry name" value="MFS_YcaD-like"/>
</dbReference>
<proteinExistence type="predicted"/>
<dbReference type="PROSITE" id="PS50850">
    <property type="entry name" value="MFS"/>
    <property type="match status" value="1"/>
</dbReference>
<dbReference type="InterPro" id="IPR011701">
    <property type="entry name" value="MFS"/>
</dbReference>
<keyword evidence="8" id="KW-1185">Reference proteome</keyword>
<dbReference type="CDD" id="cd17477">
    <property type="entry name" value="MFS_YcaD_like"/>
    <property type="match status" value="1"/>
</dbReference>
<keyword evidence="4 5" id="KW-0472">Membrane</keyword>
<sequence>MFQFFISAWALLLGMGLLMVGNGLQGTLLGVRGEIEGFTTFEMSFVMSAYFLGFLGGSRLAPEMIRRVGHVRVFAALASLISAVMIIYPFLPETYVWVAGRVLVGFCFSGVYVTAESWLNNAANNENRGQALSLYMIVQMMGIVAAQGLMLAGDPAGYETFVIASILVSVSFAPILLSISPTPAFETTKPMTLRQLMETSPLGCVGMFLLGGVFSAQFGMGAVYGARAGLSLVEISTFVAAFYVGAMLLQYPLGWLSDRMDRRFLITLAAAFGGAGAVMGVISGGNFGLLLVAAFFIGGMSNPLYSLLIAYTNDYLDFDDMAAASGGLVFINGLGAIAGPVITGWLMGDAVFGPGGFFIFVATLLFAMAVYALYRMTQRAATPVDETGTMAPIYPTASPVALDIAQEIAIEADQEEKNEQDVA</sequence>
<evidence type="ECO:0000259" key="6">
    <source>
        <dbReference type="PROSITE" id="PS50850"/>
    </source>
</evidence>
<gene>
    <name evidence="7" type="ORF">ACFORG_14280</name>
</gene>
<dbReference type="PANTHER" id="PTHR23521:SF3">
    <property type="entry name" value="MFS TRANSPORTER"/>
    <property type="match status" value="1"/>
</dbReference>
<feature type="transmembrane region" description="Helical" evidence="5">
    <location>
        <begin position="97"/>
        <end position="119"/>
    </location>
</feature>
<evidence type="ECO:0000313" key="7">
    <source>
        <dbReference type="EMBL" id="MFC3614934.1"/>
    </source>
</evidence>
<feature type="transmembrane region" description="Helical" evidence="5">
    <location>
        <begin position="352"/>
        <end position="374"/>
    </location>
</feature>
<accession>A0ABV7TJK8</accession>
<evidence type="ECO:0000256" key="4">
    <source>
        <dbReference type="ARBA" id="ARBA00023136"/>
    </source>
</evidence>
<organism evidence="7 8">
    <name type="scientific">Lutimaribacter marinistellae</name>
    <dbReference type="NCBI Taxonomy" id="1820329"/>
    <lineage>
        <taxon>Bacteria</taxon>
        <taxon>Pseudomonadati</taxon>
        <taxon>Pseudomonadota</taxon>
        <taxon>Alphaproteobacteria</taxon>
        <taxon>Rhodobacterales</taxon>
        <taxon>Roseobacteraceae</taxon>
        <taxon>Lutimaribacter</taxon>
    </lineage>
</organism>
<dbReference type="Pfam" id="PF00083">
    <property type="entry name" value="Sugar_tr"/>
    <property type="match status" value="1"/>
</dbReference>
<keyword evidence="3 5" id="KW-1133">Transmembrane helix</keyword>
<feature type="domain" description="Major facilitator superfamily (MFS) profile" evidence="6">
    <location>
        <begin position="2"/>
        <end position="380"/>
    </location>
</feature>
<feature type="transmembrane region" description="Helical" evidence="5">
    <location>
        <begin position="200"/>
        <end position="224"/>
    </location>
</feature>
<feature type="transmembrane region" description="Helical" evidence="5">
    <location>
        <begin position="131"/>
        <end position="152"/>
    </location>
</feature>
<dbReference type="EMBL" id="JBHRXI010000016">
    <property type="protein sequence ID" value="MFC3614934.1"/>
    <property type="molecule type" value="Genomic_DNA"/>
</dbReference>
<dbReference type="InterPro" id="IPR020846">
    <property type="entry name" value="MFS_dom"/>
</dbReference>
<feature type="transmembrane region" description="Helical" evidence="5">
    <location>
        <begin position="43"/>
        <end position="61"/>
    </location>
</feature>